<dbReference type="Proteomes" id="UP000054498">
    <property type="component" value="Unassembled WGS sequence"/>
</dbReference>
<proteinExistence type="predicted"/>
<evidence type="ECO:0000256" key="1">
    <source>
        <dbReference type="SAM" id="MobiDB-lite"/>
    </source>
</evidence>
<feature type="compositionally biased region" description="Basic and acidic residues" evidence="1">
    <location>
        <begin position="1"/>
        <end position="12"/>
    </location>
</feature>
<organism evidence="2 3">
    <name type="scientific">Monoraphidium neglectum</name>
    <dbReference type="NCBI Taxonomy" id="145388"/>
    <lineage>
        <taxon>Eukaryota</taxon>
        <taxon>Viridiplantae</taxon>
        <taxon>Chlorophyta</taxon>
        <taxon>core chlorophytes</taxon>
        <taxon>Chlorophyceae</taxon>
        <taxon>CS clade</taxon>
        <taxon>Sphaeropleales</taxon>
        <taxon>Selenastraceae</taxon>
        <taxon>Monoraphidium</taxon>
    </lineage>
</organism>
<evidence type="ECO:0000313" key="2">
    <source>
        <dbReference type="EMBL" id="KIZ06222.1"/>
    </source>
</evidence>
<feature type="region of interest" description="Disordered" evidence="1">
    <location>
        <begin position="1"/>
        <end position="33"/>
    </location>
</feature>
<evidence type="ECO:0008006" key="4">
    <source>
        <dbReference type="Google" id="ProtNLM"/>
    </source>
</evidence>
<dbReference type="RefSeq" id="XP_013905241.1">
    <property type="nucleotide sequence ID" value="XM_014049787.1"/>
</dbReference>
<keyword evidence="3" id="KW-1185">Reference proteome</keyword>
<accession>A0A0D2N130</accession>
<gene>
    <name evidence="2" type="ORF">MNEG_1734</name>
</gene>
<dbReference type="GeneID" id="25734612"/>
<dbReference type="KEGG" id="mng:MNEG_1734"/>
<dbReference type="AlphaFoldDB" id="A0A0D2N130"/>
<name>A0A0D2N130_9CHLO</name>
<sequence length="112" mass="10260">MADNKASGDRSINKGLPAVDPAAVAEKQASHVQGDVATGGAAGASVGGLVGAVGGPAAAVTGAAAGALSGAVAGAVVATERGPAGDAVNMGEFKEAAVGPGAVGGGKREKRD</sequence>
<protein>
    <recommendedName>
        <fullName evidence="4">Glycine zipper domain-containing protein</fullName>
    </recommendedName>
</protein>
<evidence type="ECO:0000313" key="3">
    <source>
        <dbReference type="Proteomes" id="UP000054498"/>
    </source>
</evidence>
<dbReference type="EMBL" id="KK100399">
    <property type="protein sequence ID" value="KIZ06222.1"/>
    <property type="molecule type" value="Genomic_DNA"/>
</dbReference>
<reference evidence="2 3" key="1">
    <citation type="journal article" date="2013" name="BMC Genomics">
        <title>Reconstruction of the lipid metabolism for the microalga Monoraphidium neglectum from its genome sequence reveals characteristics suitable for biofuel production.</title>
        <authorList>
            <person name="Bogen C."/>
            <person name="Al-Dilaimi A."/>
            <person name="Albersmeier A."/>
            <person name="Wichmann J."/>
            <person name="Grundmann M."/>
            <person name="Rupp O."/>
            <person name="Lauersen K.J."/>
            <person name="Blifernez-Klassen O."/>
            <person name="Kalinowski J."/>
            <person name="Goesmann A."/>
            <person name="Mussgnug J.H."/>
            <person name="Kruse O."/>
        </authorList>
    </citation>
    <scope>NUCLEOTIDE SEQUENCE [LARGE SCALE GENOMIC DNA]</scope>
    <source>
        <strain evidence="2 3">SAG 48.87</strain>
    </source>
</reference>